<proteinExistence type="predicted"/>
<reference evidence="1 2" key="1">
    <citation type="submission" date="2019-02" db="EMBL/GenBank/DDBJ databases">
        <title>Genome analysis provides insights into bioremediation potentialities and Haloocin production by Natrinema altunense strain 4.1R isolated from Chott Douz in Tunisian desert.</title>
        <authorList>
            <person name="Najjari A."/>
            <person name="Youssef N."/>
            <person name="Ben Dhia O."/>
            <person name="Ferjani R."/>
            <person name="El Hidri D."/>
            <person name="Ouzari H.I."/>
            <person name="Cherif A."/>
        </authorList>
    </citation>
    <scope>NUCLEOTIDE SEQUENCE [LARGE SCALE GENOMIC DNA]</scope>
    <source>
        <strain evidence="1 2">4.1R</strain>
    </source>
</reference>
<name>A0A482XZX4_9EURY</name>
<comment type="caution">
    <text evidence="1">The sequence shown here is derived from an EMBL/GenBank/DDBJ whole genome shotgun (WGS) entry which is preliminary data.</text>
</comment>
<evidence type="ECO:0000313" key="2">
    <source>
        <dbReference type="Proteomes" id="UP000292704"/>
    </source>
</evidence>
<protein>
    <submittedName>
        <fullName evidence="1">Uncharacterized protein</fullName>
    </submittedName>
</protein>
<evidence type="ECO:0000313" key="1">
    <source>
        <dbReference type="EMBL" id="RZH69588.1"/>
    </source>
</evidence>
<dbReference type="Proteomes" id="UP000292704">
    <property type="component" value="Unassembled WGS sequence"/>
</dbReference>
<dbReference type="InterPro" id="IPR058264">
    <property type="entry name" value="DUF7958"/>
</dbReference>
<dbReference type="AlphaFoldDB" id="A0A482XZX4"/>
<accession>A0A482XZX4</accession>
<gene>
    <name evidence="1" type="ORF">ELS17_09325</name>
</gene>
<sequence>MDAIITGESERIGLSVIDNNDVEHLIEMDEEGRVKYHEQEGYPDDPAERTIAGNEHVNRARRFAKYWVYRERGYETLEWRHNPNRITAAAMAIAPLTAEAAAEYLGDFTQQFDHIHGDAEPAVSVPDEIQPADAVYQKDIYVGFEDQALGSLVGDLLGNDDVMAALGRVIDPTTARPDDAAFSAALAEITGKDPADVPNLSDGCLLEAVSGLHVHWDDAAGQYHTQWGEQPEIERDPHARIEIFEFDPDSIVELKCQIARHLLCQVRDCYLGMGIAPPEPFRLLGAGHHGAGTRYEHYDFYDRYHDPTAEISTWYEEYTPENAYDTSLAEIKS</sequence>
<organism evidence="1 2">
    <name type="scientific">Natrinema altunense</name>
    <dbReference type="NCBI Taxonomy" id="222984"/>
    <lineage>
        <taxon>Archaea</taxon>
        <taxon>Methanobacteriati</taxon>
        <taxon>Methanobacteriota</taxon>
        <taxon>Stenosarchaea group</taxon>
        <taxon>Halobacteria</taxon>
        <taxon>Halobacteriales</taxon>
        <taxon>Natrialbaceae</taxon>
        <taxon>Natrinema</taxon>
    </lineage>
</organism>
<dbReference type="Pfam" id="PF25858">
    <property type="entry name" value="DUF7958"/>
    <property type="match status" value="1"/>
</dbReference>
<dbReference type="STRING" id="222984.GCA_000731985_00530"/>
<dbReference type="EMBL" id="SHMR01000001">
    <property type="protein sequence ID" value="RZH69588.1"/>
    <property type="molecule type" value="Genomic_DNA"/>
</dbReference>